<dbReference type="GO" id="GO:0005975">
    <property type="term" value="P:carbohydrate metabolic process"/>
    <property type="evidence" value="ECO:0007669"/>
    <property type="project" value="InterPro"/>
</dbReference>
<accession>A0A4Y9SCP8</accession>
<evidence type="ECO:0000313" key="3">
    <source>
        <dbReference type="EMBL" id="TFW20401.1"/>
    </source>
</evidence>
<gene>
    <name evidence="3" type="ORF">E4L96_10360</name>
</gene>
<dbReference type="EMBL" id="SPVF01000132">
    <property type="protein sequence ID" value="TFW20401.1"/>
    <property type="molecule type" value="Genomic_DNA"/>
</dbReference>
<dbReference type="GO" id="GO:0016810">
    <property type="term" value="F:hydrolase activity, acting on carbon-nitrogen (but not peptide) bonds"/>
    <property type="evidence" value="ECO:0007669"/>
    <property type="project" value="InterPro"/>
</dbReference>
<dbReference type="OrthoDB" id="9784220at2"/>
<dbReference type="Proteomes" id="UP000298438">
    <property type="component" value="Unassembled WGS sequence"/>
</dbReference>
<name>A0A4Y9SCP8_9BURK</name>
<organism evidence="3 4">
    <name type="scientific">Zemynaea arenosa</name>
    <dbReference type="NCBI Taxonomy" id="2561931"/>
    <lineage>
        <taxon>Bacteria</taxon>
        <taxon>Pseudomonadati</taxon>
        <taxon>Pseudomonadota</taxon>
        <taxon>Betaproteobacteria</taxon>
        <taxon>Burkholderiales</taxon>
        <taxon>Oxalobacteraceae</taxon>
        <taxon>Telluria group</taxon>
        <taxon>Zemynaea</taxon>
    </lineage>
</organism>
<dbReference type="InterPro" id="IPR011330">
    <property type="entry name" value="Glyco_hydro/deAcase_b/a-brl"/>
</dbReference>
<evidence type="ECO:0000259" key="2">
    <source>
        <dbReference type="Pfam" id="PF01522"/>
    </source>
</evidence>
<keyword evidence="4" id="KW-1185">Reference proteome</keyword>
<evidence type="ECO:0000313" key="4">
    <source>
        <dbReference type="Proteomes" id="UP000298438"/>
    </source>
</evidence>
<proteinExistence type="predicted"/>
<sequence>MAAQEAAAPVAGSDRAARTVSGAPFPWPHGARAAVSLAYDDAAPSQLDNAIPALNRHGLKASFYLELASPTIAQRMEEWRAAARAGHELGNHSLFHQCSGSQPDRAWLQPRRDLDTTLAGQMQEQVLLANTLLQALDGEHERTYTVPCGDHVARGGDYLPLVRASFVAIKAGPGSGVIDDMRTLDPYAVPVLAPVGLTGAQLIAIVQRAAQRGTMVNFTFHGIGGDHLATSNEAHEELLRYLAAHRGEYWTDTFRSIMKYVKVNQDKPTQYKETK</sequence>
<reference evidence="3 4" key="1">
    <citation type="submission" date="2019-03" db="EMBL/GenBank/DDBJ databases">
        <title>Draft Genome Sequence of Massilia arenosa sp. nov., a Novel Massilia Species Isolated from a Sandy-loam Maize Soil.</title>
        <authorList>
            <person name="Raths R."/>
            <person name="Peta V."/>
            <person name="Bucking H."/>
        </authorList>
    </citation>
    <scope>NUCLEOTIDE SEQUENCE [LARGE SCALE GENOMIC DNA]</scope>
    <source>
        <strain evidence="3 4">MC02</strain>
    </source>
</reference>
<dbReference type="Pfam" id="PF01522">
    <property type="entry name" value="Polysacc_deac_1"/>
    <property type="match status" value="1"/>
</dbReference>
<evidence type="ECO:0000256" key="1">
    <source>
        <dbReference type="SAM" id="MobiDB-lite"/>
    </source>
</evidence>
<dbReference type="SUPFAM" id="SSF88713">
    <property type="entry name" value="Glycoside hydrolase/deacetylase"/>
    <property type="match status" value="1"/>
</dbReference>
<feature type="region of interest" description="Disordered" evidence="1">
    <location>
        <begin position="1"/>
        <end position="21"/>
    </location>
</feature>
<dbReference type="InterPro" id="IPR002509">
    <property type="entry name" value="NODB_dom"/>
</dbReference>
<protein>
    <submittedName>
        <fullName evidence="3">Polysaccharide deacetylase</fullName>
    </submittedName>
</protein>
<comment type="caution">
    <text evidence="3">The sequence shown here is derived from an EMBL/GenBank/DDBJ whole genome shotgun (WGS) entry which is preliminary data.</text>
</comment>
<feature type="domain" description="NodB homology" evidence="2">
    <location>
        <begin position="33"/>
        <end position="151"/>
    </location>
</feature>
<dbReference type="AlphaFoldDB" id="A0A4Y9SCP8"/>
<dbReference type="Gene3D" id="3.20.20.370">
    <property type="entry name" value="Glycoside hydrolase/deacetylase"/>
    <property type="match status" value="1"/>
</dbReference>